<sequence>MMPRIIIIVAFYIFLSKQLGPSIAQTNWIRVGYYWYSSGHQFLPISDINSALFTHVICAYATVNSTSYQLSLSPANEERLSTFTDTVKRKNPSVSTLLSVGGPDADYSTFSSMAKNCSYRKSFIYSSIKIARLYSFQGLDFAWQNPNTSSDMFSMGILFQGLKAAIGLEAKNSNQSQLILTARVNYSPMVSSAGYPTVTMQQHLNWVHVVSSGYTSPDVSNLTGAHAALYNPSTVDNTDYGIREWINGGLSANKLVLCLPFYGYAWALKNPIDNGIGAPATGCAIDVFLTYREIKNYIDQYGPDVHVRYNSTDVVNYWTKGKIWIGFDDVDAIRAKVAYAKEKKLLGYYVWQVSSDVNWVLSRTAGKLNELLYAINTFSSIHLNSDLYFSE</sequence>
<evidence type="ECO:0000313" key="2">
    <source>
        <dbReference type="Proteomes" id="UP001163603"/>
    </source>
</evidence>
<keyword evidence="2" id="KW-1185">Reference proteome</keyword>
<reference evidence="2" key="1">
    <citation type="journal article" date="2023" name="G3 (Bethesda)">
        <title>Genome assembly and association tests identify interacting loci associated with vigor, precocity, and sex in interspecific pistachio rootstocks.</title>
        <authorList>
            <person name="Palmer W."/>
            <person name="Jacygrad E."/>
            <person name="Sagayaradj S."/>
            <person name="Cavanaugh K."/>
            <person name="Han R."/>
            <person name="Bertier L."/>
            <person name="Beede B."/>
            <person name="Kafkas S."/>
            <person name="Golino D."/>
            <person name="Preece J."/>
            <person name="Michelmore R."/>
        </authorList>
    </citation>
    <scope>NUCLEOTIDE SEQUENCE [LARGE SCALE GENOMIC DNA]</scope>
</reference>
<gene>
    <name evidence="1" type="ORF">Pint_14756</name>
</gene>
<evidence type="ECO:0000313" key="1">
    <source>
        <dbReference type="EMBL" id="KAJ0030950.1"/>
    </source>
</evidence>
<comment type="caution">
    <text evidence="1">The sequence shown here is derived from an EMBL/GenBank/DDBJ whole genome shotgun (WGS) entry which is preliminary data.</text>
</comment>
<protein>
    <submittedName>
        <fullName evidence="1">Uncharacterized protein</fullName>
    </submittedName>
</protein>
<dbReference type="EMBL" id="CM047743">
    <property type="protein sequence ID" value="KAJ0030950.1"/>
    <property type="molecule type" value="Genomic_DNA"/>
</dbReference>
<dbReference type="Proteomes" id="UP001163603">
    <property type="component" value="Chromosome 8"/>
</dbReference>
<name>A0ACC0Y8U5_9ROSI</name>
<organism evidence="1 2">
    <name type="scientific">Pistacia integerrima</name>
    <dbReference type="NCBI Taxonomy" id="434235"/>
    <lineage>
        <taxon>Eukaryota</taxon>
        <taxon>Viridiplantae</taxon>
        <taxon>Streptophyta</taxon>
        <taxon>Embryophyta</taxon>
        <taxon>Tracheophyta</taxon>
        <taxon>Spermatophyta</taxon>
        <taxon>Magnoliopsida</taxon>
        <taxon>eudicotyledons</taxon>
        <taxon>Gunneridae</taxon>
        <taxon>Pentapetalae</taxon>
        <taxon>rosids</taxon>
        <taxon>malvids</taxon>
        <taxon>Sapindales</taxon>
        <taxon>Anacardiaceae</taxon>
        <taxon>Pistacia</taxon>
    </lineage>
</organism>
<proteinExistence type="predicted"/>
<accession>A0ACC0Y8U5</accession>